<dbReference type="InterPro" id="IPR016130">
    <property type="entry name" value="Tyr_Pase_AS"/>
</dbReference>
<dbReference type="KEGG" id="tpla:ElP_59280"/>
<dbReference type="AlphaFoldDB" id="A0A518HAY8"/>
<dbReference type="InterPro" id="IPR055214">
    <property type="entry name" value="PTP-NADK"/>
</dbReference>
<dbReference type="Proteomes" id="UP000317835">
    <property type="component" value="Chromosome"/>
</dbReference>
<proteinExistence type="predicted"/>
<evidence type="ECO:0000259" key="1">
    <source>
        <dbReference type="Pfam" id="PF22741"/>
    </source>
</evidence>
<dbReference type="Gene3D" id="3.90.190.10">
    <property type="entry name" value="Protein tyrosine phosphatase superfamily"/>
    <property type="match status" value="1"/>
</dbReference>
<evidence type="ECO:0000313" key="2">
    <source>
        <dbReference type="EMBL" id="QDV37981.1"/>
    </source>
</evidence>
<dbReference type="EMBL" id="CP036426">
    <property type="protein sequence ID" value="QDV37981.1"/>
    <property type="molecule type" value="Genomic_DNA"/>
</dbReference>
<dbReference type="OrthoDB" id="9814896at2"/>
<dbReference type="SUPFAM" id="SSF52799">
    <property type="entry name" value="(Phosphotyrosine protein) phosphatases II"/>
    <property type="match status" value="1"/>
</dbReference>
<organism evidence="2 3">
    <name type="scientific">Tautonia plasticadhaerens</name>
    <dbReference type="NCBI Taxonomy" id="2527974"/>
    <lineage>
        <taxon>Bacteria</taxon>
        <taxon>Pseudomonadati</taxon>
        <taxon>Planctomycetota</taxon>
        <taxon>Planctomycetia</taxon>
        <taxon>Isosphaerales</taxon>
        <taxon>Isosphaeraceae</taxon>
        <taxon>Tautonia</taxon>
    </lineage>
</organism>
<evidence type="ECO:0000313" key="3">
    <source>
        <dbReference type="Proteomes" id="UP000317835"/>
    </source>
</evidence>
<dbReference type="RefSeq" id="WP_145276147.1">
    <property type="nucleotide sequence ID" value="NZ_CP036426.1"/>
</dbReference>
<reference evidence="2 3" key="1">
    <citation type="submission" date="2019-02" db="EMBL/GenBank/DDBJ databases">
        <title>Deep-cultivation of Planctomycetes and their phenomic and genomic characterization uncovers novel biology.</title>
        <authorList>
            <person name="Wiegand S."/>
            <person name="Jogler M."/>
            <person name="Boedeker C."/>
            <person name="Pinto D."/>
            <person name="Vollmers J."/>
            <person name="Rivas-Marin E."/>
            <person name="Kohn T."/>
            <person name="Peeters S.H."/>
            <person name="Heuer A."/>
            <person name="Rast P."/>
            <person name="Oberbeckmann S."/>
            <person name="Bunk B."/>
            <person name="Jeske O."/>
            <person name="Meyerdierks A."/>
            <person name="Storesund J.E."/>
            <person name="Kallscheuer N."/>
            <person name="Luecker S."/>
            <person name="Lage O.M."/>
            <person name="Pohl T."/>
            <person name="Merkel B.J."/>
            <person name="Hornburger P."/>
            <person name="Mueller R.-W."/>
            <person name="Bruemmer F."/>
            <person name="Labrenz M."/>
            <person name="Spormann A.M."/>
            <person name="Op den Camp H."/>
            <person name="Overmann J."/>
            <person name="Amann R."/>
            <person name="Jetten M.S.M."/>
            <person name="Mascher T."/>
            <person name="Medema M.H."/>
            <person name="Devos D.P."/>
            <person name="Kaster A.-K."/>
            <person name="Ovreas L."/>
            <person name="Rohde M."/>
            <person name="Galperin M.Y."/>
            <person name="Jogler C."/>
        </authorList>
    </citation>
    <scope>NUCLEOTIDE SEQUENCE [LARGE SCALE GENOMIC DNA]</scope>
    <source>
        <strain evidence="2 3">ElP</strain>
    </source>
</reference>
<keyword evidence="3" id="KW-1185">Reference proteome</keyword>
<accession>A0A518HAY8</accession>
<dbReference type="InterPro" id="IPR029021">
    <property type="entry name" value="Prot-tyrosine_phosphatase-like"/>
</dbReference>
<name>A0A518HAY8_9BACT</name>
<dbReference type="PROSITE" id="PS00383">
    <property type="entry name" value="TYR_PHOSPHATASE_1"/>
    <property type="match status" value="1"/>
</dbReference>
<feature type="domain" description="DSP-PTPase phosphatase fused to NAD+ Kinase" evidence="1">
    <location>
        <begin position="40"/>
        <end position="138"/>
    </location>
</feature>
<sequence length="233" mass="26135">MARRRISRRVARSLAATLLLTSALVGWRWATGNVGVVEPTRIYRSRQLDAGALSRLIGDRGIRTVLNLRGPNPGAEWYPAERLATIGAGATLIDVPLASDYWLTPEQARGLVEVLDTAERPLLIHCQFGAERTGLVSMMAVLLRPGGTLEEARSQFSPYYLYLPTEDGLVMLGHLRQYEGWLGREGADHSAEVFRRWIDRHYRPGTPNRSEWPYDPYPLRVVTRPAESDTAAR</sequence>
<gene>
    <name evidence="2" type="ORF">ElP_59280</name>
</gene>
<dbReference type="Pfam" id="PF22741">
    <property type="entry name" value="PTP-NADK"/>
    <property type="match status" value="1"/>
</dbReference>
<protein>
    <recommendedName>
        <fullName evidence="1">DSP-PTPase phosphatase fused to NAD+ Kinase domain-containing protein</fullName>
    </recommendedName>
</protein>